<keyword evidence="2" id="KW-0313">Glucose metabolism</keyword>
<dbReference type="PANTHER" id="PTHR23429:SF0">
    <property type="entry name" value="GLUCOSE-6-PHOSPHATE 1-DEHYDROGENASE"/>
    <property type="match status" value="1"/>
</dbReference>
<comment type="caution">
    <text evidence="7">The sequence shown here is derived from an EMBL/GenBank/DDBJ whole genome shotgun (WGS) entry which is preliminary data.</text>
</comment>
<dbReference type="GO" id="GO:0004345">
    <property type="term" value="F:glucose-6-phosphate dehydrogenase activity"/>
    <property type="evidence" value="ECO:0007669"/>
    <property type="project" value="TreeGrafter"/>
</dbReference>
<dbReference type="GO" id="GO:0006006">
    <property type="term" value="P:glucose metabolic process"/>
    <property type="evidence" value="ECO:0007669"/>
    <property type="project" value="UniProtKB-KW"/>
</dbReference>
<dbReference type="EMBL" id="NUJQ01000022">
    <property type="protein sequence ID" value="PGQ07951.1"/>
    <property type="molecule type" value="Genomic_DNA"/>
</dbReference>
<evidence type="ECO:0000256" key="1">
    <source>
        <dbReference type="ARBA" id="ARBA00004937"/>
    </source>
</evidence>
<dbReference type="Proteomes" id="UP000221438">
    <property type="component" value="Unassembled WGS sequence"/>
</dbReference>
<organism evidence="7 8">
    <name type="scientific">Bacillus cereus</name>
    <dbReference type="NCBI Taxonomy" id="1396"/>
    <lineage>
        <taxon>Bacteria</taxon>
        <taxon>Bacillati</taxon>
        <taxon>Bacillota</taxon>
        <taxon>Bacilli</taxon>
        <taxon>Bacillales</taxon>
        <taxon>Bacillaceae</taxon>
        <taxon>Bacillus</taxon>
        <taxon>Bacillus cereus group</taxon>
    </lineage>
</organism>
<dbReference type="InterPro" id="IPR036291">
    <property type="entry name" value="NAD(P)-bd_dom_sf"/>
</dbReference>
<evidence type="ECO:0000259" key="6">
    <source>
        <dbReference type="Pfam" id="PF00479"/>
    </source>
</evidence>
<evidence type="ECO:0000313" key="7">
    <source>
        <dbReference type="EMBL" id="PGQ07951.1"/>
    </source>
</evidence>
<evidence type="ECO:0000256" key="2">
    <source>
        <dbReference type="ARBA" id="ARBA00022526"/>
    </source>
</evidence>
<comment type="pathway">
    <text evidence="1">Carbohydrate degradation; pentose phosphate pathway; D-ribulose 5-phosphate from D-glucose 6-phosphate (oxidative stage): step 1/3.</text>
</comment>
<dbReference type="InterPro" id="IPR022674">
    <property type="entry name" value="G6P_DH_NAD-bd"/>
</dbReference>
<gene>
    <name evidence="7" type="ORF">COA08_17655</name>
</gene>
<keyword evidence="4" id="KW-0560">Oxidoreductase</keyword>
<dbReference type="SUPFAM" id="SSF51735">
    <property type="entry name" value="NAD(P)-binding Rossmann-fold domains"/>
    <property type="match status" value="1"/>
</dbReference>
<evidence type="ECO:0000256" key="4">
    <source>
        <dbReference type="ARBA" id="ARBA00023002"/>
    </source>
</evidence>
<dbReference type="GO" id="GO:0050661">
    <property type="term" value="F:NADP binding"/>
    <property type="evidence" value="ECO:0007669"/>
    <property type="project" value="InterPro"/>
</dbReference>
<reference evidence="7 8" key="1">
    <citation type="submission" date="2017-09" db="EMBL/GenBank/DDBJ databases">
        <title>Large-scale bioinformatics analysis of Bacillus genomes uncovers conserved roles of natural products in bacterial physiology.</title>
        <authorList>
            <consortium name="Agbiome Team Llc"/>
            <person name="Bleich R.M."/>
            <person name="Grubbs K.J."/>
            <person name="Santa Maria K.C."/>
            <person name="Allen S.E."/>
            <person name="Farag S."/>
            <person name="Shank E.A."/>
            <person name="Bowers A."/>
        </authorList>
    </citation>
    <scope>NUCLEOTIDE SEQUENCE [LARGE SCALE GENOMIC DNA]</scope>
    <source>
        <strain evidence="7 8">AFS046104</strain>
    </source>
</reference>
<dbReference type="Gene3D" id="3.40.50.720">
    <property type="entry name" value="NAD(P)-binding Rossmann-like Domain"/>
    <property type="match status" value="1"/>
</dbReference>
<dbReference type="AlphaFoldDB" id="A0A2B1DQ29"/>
<evidence type="ECO:0000256" key="3">
    <source>
        <dbReference type="ARBA" id="ARBA00022857"/>
    </source>
</evidence>
<accession>A0A2B1DQ29</accession>
<dbReference type="GO" id="GO:0009051">
    <property type="term" value="P:pentose-phosphate shunt, oxidative branch"/>
    <property type="evidence" value="ECO:0007669"/>
    <property type="project" value="TreeGrafter"/>
</dbReference>
<dbReference type="Pfam" id="PF00479">
    <property type="entry name" value="G6PD_N"/>
    <property type="match status" value="1"/>
</dbReference>
<sequence length="182" mass="20828">MDSMTFLLFGATGDLATRKMYPALYKLFSNQNIPQSISIIGIGRRVMSDVEFQTKVEQSLATFSRISTDDESGVEEFISTFRYCQLDTANIEDYQDLLSLVKMRETELNIPKNRMFYLSVIPEVFDVIALNIKESGLWATKGLNRLILEKPFGHSVKSARELNTKVIKSFDKADIYCIDHYL</sequence>
<feature type="domain" description="Glucose-6-phosphate dehydrogenase NAD-binding" evidence="6">
    <location>
        <begin position="8"/>
        <end position="182"/>
    </location>
</feature>
<dbReference type="RefSeq" id="WP_097833232.1">
    <property type="nucleotide sequence ID" value="NZ_NTUE01000029.1"/>
</dbReference>
<evidence type="ECO:0000313" key="8">
    <source>
        <dbReference type="Proteomes" id="UP000221438"/>
    </source>
</evidence>
<dbReference type="PANTHER" id="PTHR23429">
    <property type="entry name" value="GLUCOSE-6-PHOSPHATE 1-DEHYDROGENASE G6PD"/>
    <property type="match status" value="1"/>
</dbReference>
<name>A0A2B1DQ29_BACCE</name>
<protein>
    <submittedName>
        <fullName evidence="7">Glucose-6-phosphate dehydrogenase</fullName>
    </submittedName>
</protein>
<dbReference type="PRINTS" id="PR00079">
    <property type="entry name" value="G6PDHDRGNASE"/>
</dbReference>
<keyword evidence="5" id="KW-0119">Carbohydrate metabolism</keyword>
<keyword evidence="3" id="KW-0521">NADP</keyword>
<dbReference type="GO" id="GO:0005829">
    <property type="term" value="C:cytosol"/>
    <property type="evidence" value="ECO:0007669"/>
    <property type="project" value="TreeGrafter"/>
</dbReference>
<proteinExistence type="predicted"/>
<dbReference type="InterPro" id="IPR001282">
    <property type="entry name" value="G6P_DH"/>
</dbReference>
<evidence type="ECO:0000256" key="5">
    <source>
        <dbReference type="ARBA" id="ARBA00023277"/>
    </source>
</evidence>